<dbReference type="EMBL" id="JAERTY010000003">
    <property type="protein sequence ID" value="MBL1408604.1"/>
    <property type="molecule type" value="Genomic_DNA"/>
</dbReference>
<organism evidence="1 2">
    <name type="scientific">Sphingobacterium faecale</name>
    <dbReference type="NCBI Taxonomy" id="2803775"/>
    <lineage>
        <taxon>Bacteria</taxon>
        <taxon>Pseudomonadati</taxon>
        <taxon>Bacteroidota</taxon>
        <taxon>Sphingobacteriia</taxon>
        <taxon>Sphingobacteriales</taxon>
        <taxon>Sphingobacteriaceae</taxon>
        <taxon>Sphingobacterium</taxon>
    </lineage>
</organism>
<comment type="caution">
    <text evidence="1">The sequence shown here is derived from an EMBL/GenBank/DDBJ whole genome shotgun (WGS) entry which is preliminary data.</text>
</comment>
<reference evidence="1 2" key="1">
    <citation type="submission" date="2021-01" db="EMBL/GenBank/DDBJ databases">
        <title>C459-1 draft genome sequence.</title>
        <authorList>
            <person name="Zhang X.-F."/>
        </authorList>
    </citation>
    <scope>NUCLEOTIDE SEQUENCE [LARGE SCALE GENOMIC DNA]</scope>
    <source>
        <strain evidence="2">C459-1</strain>
    </source>
</reference>
<proteinExistence type="predicted"/>
<evidence type="ECO:0000313" key="2">
    <source>
        <dbReference type="Proteomes" id="UP000625283"/>
    </source>
</evidence>
<sequence length="95" mass="10515">MSTTRSFYQHLLEKFSAYSTEELIYLNNETVKSQGWGSSRATFRTAIIAAFSKKGIDLSHIVTKNDGFTSILSVPVKLVENTLVPINGDTSIGRD</sequence>
<gene>
    <name evidence="1" type="ORF">JKG61_07570</name>
</gene>
<protein>
    <submittedName>
        <fullName evidence="1">5-oxoprolinase</fullName>
    </submittedName>
</protein>
<name>A0ABS1R1M9_9SPHI</name>
<keyword evidence="2" id="KW-1185">Reference proteome</keyword>
<accession>A0ABS1R1M9</accession>
<dbReference type="Proteomes" id="UP000625283">
    <property type="component" value="Unassembled WGS sequence"/>
</dbReference>
<dbReference type="RefSeq" id="WP_202102357.1">
    <property type="nucleotide sequence ID" value="NZ_JAERTY010000003.1"/>
</dbReference>
<evidence type="ECO:0000313" key="1">
    <source>
        <dbReference type="EMBL" id="MBL1408604.1"/>
    </source>
</evidence>